<organism evidence="1">
    <name type="scientific">marine sediment metagenome</name>
    <dbReference type="NCBI Taxonomy" id="412755"/>
    <lineage>
        <taxon>unclassified sequences</taxon>
        <taxon>metagenomes</taxon>
        <taxon>ecological metagenomes</taxon>
    </lineage>
</organism>
<proteinExistence type="predicted"/>
<feature type="non-terminal residue" evidence="1">
    <location>
        <position position="1"/>
    </location>
</feature>
<accession>X1J9B4</accession>
<sequence length="43" mass="5091">ADDKLFEVLSEQLDGWPVNDAKVRESAPEHLRDRLWKAHYELL</sequence>
<reference evidence="1" key="1">
    <citation type="journal article" date="2014" name="Front. Microbiol.">
        <title>High frequency of phylogenetically diverse reductive dehalogenase-homologous genes in deep subseafloor sedimentary metagenomes.</title>
        <authorList>
            <person name="Kawai M."/>
            <person name="Futagami T."/>
            <person name="Toyoda A."/>
            <person name="Takaki Y."/>
            <person name="Nishi S."/>
            <person name="Hori S."/>
            <person name="Arai W."/>
            <person name="Tsubouchi T."/>
            <person name="Morono Y."/>
            <person name="Uchiyama I."/>
            <person name="Ito T."/>
            <person name="Fujiyama A."/>
            <person name="Inagaki F."/>
            <person name="Takami H."/>
        </authorList>
    </citation>
    <scope>NUCLEOTIDE SEQUENCE</scope>
    <source>
        <strain evidence="1">Expedition CK06-06</strain>
    </source>
</reference>
<evidence type="ECO:0000313" key="1">
    <source>
        <dbReference type="EMBL" id="GAH91306.1"/>
    </source>
</evidence>
<comment type="caution">
    <text evidence="1">The sequence shown here is derived from an EMBL/GenBank/DDBJ whole genome shotgun (WGS) entry which is preliminary data.</text>
</comment>
<name>X1J9B4_9ZZZZ</name>
<dbReference type="AlphaFoldDB" id="X1J9B4"/>
<gene>
    <name evidence="1" type="ORF">S06H3_03270</name>
</gene>
<dbReference type="EMBL" id="BARV01001046">
    <property type="protein sequence ID" value="GAH91306.1"/>
    <property type="molecule type" value="Genomic_DNA"/>
</dbReference>
<protein>
    <submittedName>
        <fullName evidence="1">Uncharacterized protein</fullName>
    </submittedName>
</protein>